<dbReference type="AlphaFoldDB" id="X1IRV5"/>
<evidence type="ECO:0000313" key="2">
    <source>
        <dbReference type="EMBL" id="GAH85186.1"/>
    </source>
</evidence>
<feature type="non-terminal residue" evidence="2">
    <location>
        <position position="1"/>
    </location>
</feature>
<feature type="region of interest" description="Disordered" evidence="1">
    <location>
        <begin position="1"/>
        <end position="33"/>
    </location>
</feature>
<proteinExistence type="predicted"/>
<dbReference type="EMBL" id="BARU01039808">
    <property type="protein sequence ID" value="GAH85186.1"/>
    <property type="molecule type" value="Genomic_DNA"/>
</dbReference>
<reference evidence="2" key="1">
    <citation type="journal article" date="2014" name="Front. Microbiol.">
        <title>High frequency of phylogenetically diverse reductive dehalogenase-homologous genes in deep subseafloor sedimentary metagenomes.</title>
        <authorList>
            <person name="Kawai M."/>
            <person name="Futagami T."/>
            <person name="Toyoda A."/>
            <person name="Takaki Y."/>
            <person name="Nishi S."/>
            <person name="Hori S."/>
            <person name="Arai W."/>
            <person name="Tsubouchi T."/>
            <person name="Morono Y."/>
            <person name="Uchiyama I."/>
            <person name="Ito T."/>
            <person name="Fujiyama A."/>
            <person name="Inagaki F."/>
            <person name="Takami H."/>
        </authorList>
    </citation>
    <scope>NUCLEOTIDE SEQUENCE</scope>
    <source>
        <strain evidence="2">Expedition CK06-06</strain>
    </source>
</reference>
<comment type="caution">
    <text evidence="2">The sequence shown here is derived from an EMBL/GenBank/DDBJ whole genome shotgun (WGS) entry which is preliminary data.</text>
</comment>
<gene>
    <name evidence="2" type="ORF">S03H2_61649</name>
</gene>
<protein>
    <submittedName>
        <fullName evidence="2">Uncharacterized protein</fullName>
    </submittedName>
</protein>
<name>X1IRV5_9ZZZZ</name>
<organism evidence="2">
    <name type="scientific">marine sediment metagenome</name>
    <dbReference type="NCBI Taxonomy" id="412755"/>
    <lineage>
        <taxon>unclassified sequences</taxon>
        <taxon>metagenomes</taxon>
        <taxon>ecological metagenomes</taxon>
    </lineage>
</organism>
<evidence type="ECO:0000256" key="1">
    <source>
        <dbReference type="SAM" id="MobiDB-lite"/>
    </source>
</evidence>
<accession>X1IRV5</accession>
<sequence>DRKRRAQGDSQLYKGGSAPSTFPELKLRLLNQM</sequence>